<dbReference type="Pfam" id="PF14155">
    <property type="entry name" value="DUF4307"/>
    <property type="match status" value="1"/>
</dbReference>
<reference evidence="5" key="4">
    <citation type="submission" date="2017-02" db="EMBL/GenBank/DDBJ databases">
        <authorList>
            <person name="Varghese N."/>
            <person name="Submissions S."/>
        </authorList>
    </citation>
    <scope>NUCLEOTIDE SEQUENCE [LARGE SCALE GENOMIC DNA]</scope>
    <source>
        <strain evidence="5">VKM Ac-2052</strain>
    </source>
</reference>
<evidence type="ECO:0000256" key="1">
    <source>
        <dbReference type="SAM" id="Phobius"/>
    </source>
</evidence>
<gene>
    <name evidence="3" type="ORF">SAMN06295879_2827</name>
    <name evidence="2" type="ORF">TZ00_02525</name>
</gene>
<evidence type="ECO:0000313" key="3">
    <source>
        <dbReference type="EMBL" id="SKA99524.1"/>
    </source>
</evidence>
<keyword evidence="4" id="KW-1185">Reference proteome</keyword>
<accession>A0A1T4YCM9</accession>
<dbReference type="Proteomes" id="UP000032503">
    <property type="component" value="Unassembled WGS sequence"/>
</dbReference>
<dbReference type="AlphaFoldDB" id="A0A1T4YCM9"/>
<keyword evidence="1" id="KW-0472">Membrane</keyword>
<reference evidence="3" key="3">
    <citation type="submission" date="2017-02" db="EMBL/GenBank/DDBJ databases">
        <authorList>
            <person name="Peterson S.W."/>
        </authorList>
    </citation>
    <scope>NUCLEOTIDE SEQUENCE [LARGE SCALE GENOMIC DNA]</scope>
    <source>
        <strain evidence="3">VKM Ac-2052</strain>
    </source>
</reference>
<dbReference type="InterPro" id="IPR025443">
    <property type="entry name" value="DUF4307"/>
</dbReference>
<keyword evidence="1" id="KW-1133">Transmembrane helix</keyword>
<feature type="transmembrane region" description="Helical" evidence="1">
    <location>
        <begin position="21"/>
        <end position="44"/>
    </location>
</feature>
<proteinExistence type="predicted"/>
<dbReference type="EMBL" id="JYFC01000001">
    <property type="protein sequence ID" value="KJC65688.1"/>
    <property type="molecule type" value="Genomic_DNA"/>
</dbReference>
<evidence type="ECO:0008006" key="6">
    <source>
        <dbReference type="Google" id="ProtNLM"/>
    </source>
</evidence>
<evidence type="ECO:0000313" key="5">
    <source>
        <dbReference type="Proteomes" id="UP000189735"/>
    </source>
</evidence>
<sequence>MTREDLAIRYGRTRANSRRTRVIALITAAVFAVVLVGWVVWAGLDNSGAELEAKDTGHTVIDEHTVSIDFLLTVPKGSTSSCALQAQNAKFAIVGWKVIDIPASDEATRGITETVRTTEQSVTGLIYRCWLT</sequence>
<dbReference type="EMBL" id="FUYG01000007">
    <property type="protein sequence ID" value="SKA99524.1"/>
    <property type="molecule type" value="Genomic_DNA"/>
</dbReference>
<keyword evidence="1" id="KW-0812">Transmembrane</keyword>
<dbReference type="RefSeq" id="WP_052521212.1">
    <property type="nucleotide sequence ID" value="NZ_FUYG01000007.1"/>
</dbReference>
<reference evidence="2" key="2">
    <citation type="submission" date="2015-02" db="EMBL/GenBank/DDBJ databases">
        <authorList>
            <person name="Vasilyev I.Y."/>
            <person name="Siniagina M.N."/>
            <person name="Malanin S.Y."/>
            <person name="Boulygina E.A."/>
            <person name="Grygoryeva T.V."/>
            <person name="Yarullina D.R."/>
            <person name="Ilinskaya O.N."/>
        </authorList>
    </citation>
    <scope>NUCLEOTIDE SEQUENCE</scope>
    <source>
        <strain evidence="2">VKM Ac-1804</strain>
    </source>
</reference>
<protein>
    <recommendedName>
        <fullName evidence="6">DUF4307 domain-containing protein</fullName>
    </recommendedName>
</protein>
<reference evidence="2 4" key="1">
    <citation type="journal article" date="2001" name="Int. J. Syst. Evol. Microbiol.">
        <title>Agreia bicolorata gen. nov., sp. nov., to accommodate actinobacteria isolated from narrow reed grass infected by the nematode Heteroanguina graminophila.</title>
        <authorList>
            <person name="Evtushenko L.I."/>
            <person name="Dorofeeva L.V."/>
            <person name="Dobrovolskaya T.G."/>
            <person name="Streshinskaya G.M."/>
            <person name="Subbotin S.A."/>
            <person name="Tiedje J.M."/>
        </authorList>
    </citation>
    <scope>NUCLEOTIDE SEQUENCE [LARGE SCALE GENOMIC DNA]</scope>
    <source>
        <strain evidence="2 4">VKM Ac-1804</strain>
    </source>
</reference>
<dbReference type="Proteomes" id="UP000189735">
    <property type="component" value="Unassembled WGS sequence"/>
</dbReference>
<name>A0A1T4YCM9_9MICO</name>
<evidence type="ECO:0000313" key="2">
    <source>
        <dbReference type="EMBL" id="KJC65688.1"/>
    </source>
</evidence>
<evidence type="ECO:0000313" key="4">
    <source>
        <dbReference type="Proteomes" id="UP000032503"/>
    </source>
</evidence>
<organism evidence="3 5">
    <name type="scientific">Agreia bicolorata</name>
    <dbReference type="NCBI Taxonomy" id="110935"/>
    <lineage>
        <taxon>Bacteria</taxon>
        <taxon>Bacillati</taxon>
        <taxon>Actinomycetota</taxon>
        <taxon>Actinomycetes</taxon>
        <taxon>Micrococcales</taxon>
        <taxon>Microbacteriaceae</taxon>
        <taxon>Agreia</taxon>
    </lineage>
</organism>